<accession>A0A5B0Q4M5</accession>
<evidence type="ECO:0000313" key="1">
    <source>
        <dbReference type="EMBL" id="KAA1096819.1"/>
    </source>
</evidence>
<dbReference type="Proteomes" id="UP000325313">
    <property type="component" value="Unassembled WGS sequence"/>
</dbReference>
<dbReference type="EMBL" id="VDEP01000306">
    <property type="protein sequence ID" value="KAA1108043.1"/>
    <property type="molecule type" value="Genomic_DNA"/>
</dbReference>
<dbReference type="EMBL" id="VSWC01000067">
    <property type="protein sequence ID" value="KAA1096819.1"/>
    <property type="molecule type" value="Genomic_DNA"/>
</dbReference>
<evidence type="ECO:0000313" key="2">
    <source>
        <dbReference type="EMBL" id="KAA1108043.1"/>
    </source>
</evidence>
<protein>
    <submittedName>
        <fullName evidence="2">Uncharacterized protein</fullName>
    </submittedName>
</protein>
<organism evidence="2 4">
    <name type="scientific">Puccinia graminis f. sp. tritici</name>
    <dbReference type="NCBI Taxonomy" id="56615"/>
    <lineage>
        <taxon>Eukaryota</taxon>
        <taxon>Fungi</taxon>
        <taxon>Dikarya</taxon>
        <taxon>Basidiomycota</taxon>
        <taxon>Pucciniomycotina</taxon>
        <taxon>Pucciniomycetes</taxon>
        <taxon>Pucciniales</taxon>
        <taxon>Pucciniaceae</taxon>
        <taxon>Puccinia</taxon>
    </lineage>
</organism>
<reference evidence="3 4" key="1">
    <citation type="submission" date="2019-05" db="EMBL/GenBank/DDBJ databases">
        <title>Emergence of the Ug99 lineage of the wheat stem rust pathogen through somatic hybridization.</title>
        <authorList>
            <person name="Li F."/>
            <person name="Upadhyaya N.M."/>
            <person name="Sperschneider J."/>
            <person name="Matny O."/>
            <person name="Nguyen-Phuc H."/>
            <person name="Mago R."/>
            <person name="Raley C."/>
            <person name="Miller M.E."/>
            <person name="Silverstein K.A.T."/>
            <person name="Henningsen E."/>
            <person name="Hirsch C.D."/>
            <person name="Visser B."/>
            <person name="Pretorius Z.A."/>
            <person name="Steffenson B.J."/>
            <person name="Schwessinger B."/>
            <person name="Dodds P.N."/>
            <person name="Figueroa M."/>
        </authorList>
    </citation>
    <scope>NUCLEOTIDE SEQUENCE [LARGE SCALE GENOMIC DNA]</scope>
    <source>
        <strain evidence="1">21-0</strain>
        <strain evidence="2 4">Ug99</strain>
    </source>
</reference>
<dbReference type="Proteomes" id="UP000324748">
    <property type="component" value="Unassembled WGS sequence"/>
</dbReference>
<sequence length="61" mass="6714">MCQPQSTFHTLLAESQSMLHPGSFSEAAASRPILKLTYQSFVTLANMLEISTLAPEIYLTP</sequence>
<evidence type="ECO:0000313" key="4">
    <source>
        <dbReference type="Proteomes" id="UP000325313"/>
    </source>
</evidence>
<gene>
    <name evidence="1" type="ORF">PGT21_029417</name>
    <name evidence="2" type="ORF">PGTUg99_026213</name>
</gene>
<proteinExistence type="predicted"/>
<comment type="caution">
    <text evidence="2">The sequence shown here is derived from an EMBL/GenBank/DDBJ whole genome shotgun (WGS) entry which is preliminary data.</text>
</comment>
<evidence type="ECO:0000313" key="3">
    <source>
        <dbReference type="Proteomes" id="UP000324748"/>
    </source>
</evidence>
<dbReference type="AlphaFoldDB" id="A0A5B0Q4M5"/>
<name>A0A5B0Q4M5_PUCGR</name>
<keyword evidence="3" id="KW-1185">Reference proteome</keyword>